<reference evidence="1" key="1">
    <citation type="submission" date="2020-06" db="EMBL/GenBank/DDBJ databases">
        <title>Analysis procedures for assessing recovery of high quality, complete, closed genomes from Nanopore long read metagenome sequencing.</title>
        <authorList>
            <person name="Bessarab I."/>
            <person name="Arumugam K."/>
            <person name="Haryono M."/>
            <person name="Liu X."/>
            <person name="Roy S."/>
            <person name="Zuniga-Montanez R.E."/>
            <person name="Qiu G."/>
            <person name="Drautz-Moses D.I."/>
            <person name="Law Y.Y."/>
            <person name="Wuertz S."/>
            <person name="Lauro F.M."/>
            <person name="Huson D.H."/>
            <person name="Williams R.B."/>
        </authorList>
    </citation>
    <scope>NUCLEOTIDE SEQUENCE [LARGE SCALE GENOMIC DNA]</scope>
    <source>
        <strain evidence="1">SSD2</strain>
    </source>
</reference>
<dbReference type="EMBL" id="CP059265">
    <property type="protein sequence ID" value="QLQ33921.1"/>
    <property type="molecule type" value="Genomic_DNA"/>
</dbReference>
<evidence type="ECO:0000313" key="2">
    <source>
        <dbReference type="Proteomes" id="UP000510621"/>
    </source>
</evidence>
<dbReference type="AlphaFoldDB" id="A0A7L6AXP5"/>
<organism evidence="1 2">
    <name type="scientific">Candidatus Thiothrix singaporensis</name>
    <dbReference type="NCBI Taxonomy" id="2799669"/>
    <lineage>
        <taxon>Bacteria</taxon>
        <taxon>Pseudomonadati</taxon>
        <taxon>Pseudomonadota</taxon>
        <taxon>Gammaproteobacteria</taxon>
        <taxon>Thiotrichales</taxon>
        <taxon>Thiotrichaceae</taxon>
        <taxon>Thiothrix</taxon>
    </lineage>
</organism>
<accession>A0A7L6AXP5</accession>
<proteinExistence type="predicted"/>
<protein>
    <submittedName>
        <fullName evidence="1">Uncharacterized protein</fullName>
    </submittedName>
</protein>
<name>A0A7L6AXP5_9GAMM</name>
<dbReference type="KEGG" id="this:HZT40_22440"/>
<sequence>MTEKGLTERDSKRDIGLELLESVRQMKAGQKGAVHHIKPLTDSEGEVRELTAADVAAFQPIGTCCQKWQRSSQHEASRKHLPTRLDEVLQACIAEHHKAA</sequence>
<keyword evidence="2" id="KW-1185">Reference proteome</keyword>
<dbReference type="Proteomes" id="UP000510621">
    <property type="component" value="Chromosome"/>
</dbReference>
<gene>
    <name evidence="1" type="ORF">HZT40_22440</name>
</gene>
<evidence type="ECO:0000313" key="1">
    <source>
        <dbReference type="EMBL" id="QLQ33921.1"/>
    </source>
</evidence>